<dbReference type="GO" id="GO:0016020">
    <property type="term" value="C:membrane"/>
    <property type="evidence" value="ECO:0007669"/>
    <property type="project" value="UniProtKB-SubCell"/>
</dbReference>
<reference evidence="9" key="2">
    <citation type="journal article" date="2015" name="Nat. Commun.">
        <title>RFX transcription factors are essential for hearing in mice.</title>
        <authorList>
            <person name="Elkon R."/>
            <person name="Milon B."/>
            <person name="Morrison L."/>
            <person name="Shah M."/>
            <person name="Vijayakumar S."/>
            <person name="Racherla M."/>
            <person name="Leitch C.C."/>
            <person name="Silipino L."/>
            <person name="Hadi S."/>
            <person name="Weiss-Gayet M."/>
            <person name="Barras E."/>
            <person name="Schmid C.D."/>
            <person name="Ait-Lounis A."/>
            <person name="Barnes A."/>
            <person name="Song Y."/>
            <person name="Eisenman D.J."/>
            <person name="Eliyahu E."/>
            <person name="Frolenkov G.I."/>
            <person name="Strome S.E."/>
            <person name="Durand B."/>
            <person name="Zaghloul N.A."/>
            <person name="Jones S.M."/>
            <person name="Reith W."/>
            <person name="Hertzano R."/>
        </authorList>
    </citation>
    <scope>NUCLEOTIDE SEQUENCE</scope>
    <source>
        <strain evidence="9">Tuebingen</strain>
    </source>
</reference>
<keyword evidence="4 6" id="KW-1133">Transmembrane helix</keyword>
<dbReference type="Ensembl" id="ENSDART00000159209.2">
    <property type="protein sequence ID" value="ENSDARP00000134205.1"/>
    <property type="gene ID" value="ENSDARG00000074390.6"/>
</dbReference>
<dbReference type="AlphaFoldDB" id="A0A0R4IKD9"/>
<name>A0A0R4IKD9_DANRE</name>
<evidence type="ECO:0000256" key="3">
    <source>
        <dbReference type="ARBA" id="ARBA00022692"/>
    </source>
</evidence>
<dbReference type="InterPro" id="IPR030417">
    <property type="entry name" value="MS4A"/>
</dbReference>
<sequence>MPLTVSQNEGLAVVTVTSNPKSKWPILCQILGYLCYTPLCSVSRITIGKLESVNIGLGIVQMIIGVINIALGISFMYLGYYFNMYLIAFGPFWIGSVVIVVGIVCVLAARFPSSCLLMIGMLMNIVSAALGITSIALYSLDLSFGHYRDWTCRTYDTNYYYSSYDRYRTPTPEESMRLEMCQYYNNLFNLNWSSPVMICVGLDIMMIVLSVLQICVTISLCVLTGKTLCKKTEDEEEDPFLKKPLLDDDAVGVA</sequence>
<dbReference type="ZFIN" id="ZDB-GENE-030131-3532">
    <property type="gene designation" value="tmem176l.4"/>
</dbReference>
<comment type="subcellular location">
    <subcellularLocation>
        <location evidence="1">Membrane</location>
        <topology evidence="1">Multi-pass membrane protein</topology>
    </subcellularLocation>
</comment>
<dbReference type="EMBL" id="BX323793">
    <property type="status" value="NOT_ANNOTATED_CDS"/>
    <property type="molecule type" value="Genomic_DNA"/>
</dbReference>
<evidence type="ECO:0000313" key="7">
    <source>
        <dbReference type="Ensembl" id="ENSDARP00000134205"/>
    </source>
</evidence>
<dbReference type="Proteomes" id="UP000000437">
    <property type="component" value="Chromosome 16"/>
</dbReference>
<dbReference type="OrthoDB" id="8951938at2759"/>
<organism evidence="7">
    <name type="scientific">Danio rerio</name>
    <name type="common">Zebrafish</name>
    <name type="synonym">Brachydanio rerio</name>
    <dbReference type="NCBI Taxonomy" id="7955"/>
    <lineage>
        <taxon>Eukaryota</taxon>
        <taxon>Metazoa</taxon>
        <taxon>Chordata</taxon>
        <taxon>Craniata</taxon>
        <taxon>Vertebrata</taxon>
        <taxon>Euteleostomi</taxon>
        <taxon>Actinopterygii</taxon>
        <taxon>Neopterygii</taxon>
        <taxon>Teleostei</taxon>
        <taxon>Ostariophysi</taxon>
        <taxon>Cypriniformes</taxon>
        <taxon>Danionidae</taxon>
        <taxon>Danioninae</taxon>
        <taxon>Danio</taxon>
    </lineage>
</organism>
<reference evidence="9" key="4">
    <citation type="journal article" date="2016" name="BMC Genomics">
        <title>Gene evolution and gene expression after whole genome duplication in fish: the PhyloFish database.</title>
        <authorList>
            <person name="Pasquier J."/>
            <person name="Cabau C."/>
            <person name="Nguyen T."/>
            <person name="Jouanno E."/>
            <person name="Severac D."/>
            <person name="Braasch I."/>
            <person name="Journot L."/>
            <person name="Pontarotti P."/>
            <person name="Klopp C."/>
            <person name="Postlethwait J.H."/>
            <person name="Guiguen Y."/>
            <person name="Bobe J."/>
        </authorList>
    </citation>
    <scope>NUCLEOTIDE SEQUENCE</scope>
    <source>
        <strain evidence="9">Tuebingen</strain>
    </source>
</reference>
<reference evidence="9" key="5">
    <citation type="journal article" date="2019" name="Dis. Model. Mech.">
        <title>Reverse genetic screen reveals that Il34 facilitates yolk sac macrophage distribution and seeding of the brain.</title>
        <authorList>
            <person name="Kuil L.E."/>
            <person name="Oosterhof N."/>
            <person name="Geurts S.N."/>
            <person name="van der Linde H.C."/>
            <person name="Meijering E."/>
            <person name="van Ham T.J."/>
        </authorList>
    </citation>
    <scope>NUCLEOTIDE SEQUENCE</scope>
    <source>
        <strain evidence="9">Tuebingen</strain>
    </source>
</reference>
<accession>A0A8M1P3X9</accession>
<dbReference type="AGR" id="ZFIN:ZDB-GENE-030131-3532"/>
<evidence type="ECO:0000256" key="6">
    <source>
        <dbReference type="SAM" id="Phobius"/>
    </source>
</evidence>
<dbReference type="CTD" id="100331729"/>
<evidence type="ECO:0000256" key="4">
    <source>
        <dbReference type="ARBA" id="ARBA00022989"/>
    </source>
</evidence>
<dbReference type="PANTHER" id="PTHR23320">
    <property type="entry name" value="MEMBRANE-SPANNING 4-DOMAINS SUBFAMILY A MS4A -RELATED"/>
    <property type="match status" value="1"/>
</dbReference>
<dbReference type="Bgee" id="ENSDARG00000074390">
    <property type="expression patterns" value="Expressed in pharyngeal gill and 21 other cell types or tissues"/>
</dbReference>
<evidence type="ECO:0000256" key="2">
    <source>
        <dbReference type="ARBA" id="ARBA00009565"/>
    </source>
</evidence>
<keyword evidence="3 6" id="KW-0812">Transmembrane</keyword>
<reference evidence="9" key="6">
    <citation type="submission" date="2025-04" db="UniProtKB">
        <authorList>
            <consortium name="RefSeq"/>
        </authorList>
    </citation>
    <scope>IDENTIFICATION</scope>
    <source>
        <strain evidence="9">Tuebingen</strain>
    </source>
</reference>
<dbReference type="PANTHER" id="PTHR23320:SF125">
    <property type="entry name" value="TRANSMEMBRANE PROTEIN 176L.1-RELATED"/>
    <property type="match status" value="1"/>
</dbReference>
<evidence type="ECO:0000256" key="1">
    <source>
        <dbReference type="ARBA" id="ARBA00004141"/>
    </source>
</evidence>
<evidence type="ECO:0000313" key="10">
    <source>
        <dbReference type="ZFIN" id="ZDB-GENE-030131-3532"/>
    </source>
</evidence>
<gene>
    <name evidence="7 9 10" type="primary">tmem176l.4</name>
    <name evidence="9" type="synonym">fc44a11</name>
    <name evidence="9" type="synonym">wu:fc44a11</name>
</gene>
<protein>
    <submittedName>
        <fullName evidence="7 9">Transmembrane protein 176l.4</fullName>
    </submittedName>
</protein>
<accession>A0A0R4IKD9</accession>
<dbReference type="InterPro" id="IPR007237">
    <property type="entry name" value="CD20-like"/>
</dbReference>
<feature type="transmembrane region" description="Helical" evidence="6">
    <location>
        <begin position="116"/>
        <end position="140"/>
    </location>
</feature>
<dbReference type="GeneID" id="100331729"/>
<feature type="transmembrane region" description="Helical" evidence="6">
    <location>
        <begin position="195"/>
        <end position="223"/>
    </location>
</feature>
<evidence type="ECO:0000313" key="9">
    <source>
        <dbReference type="RefSeq" id="NP_001264249.1"/>
    </source>
</evidence>
<feature type="transmembrane region" description="Helical" evidence="6">
    <location>
        <begin position="24"/>
        <end position="43"/>
    </location>
</feature>
<keyword evidence="8" id="KW-1185">Reference proteome</keyword>
<keyword evidence="5 6" id="KW-0472">Membrane</keyword>
<evidence type="ECO:0000256" key="5">
    <source>
        <dbReference type="ARBA" id="ARBA00023136"/>
    </source>
</evidence>
<dbReference type="ExpressionAtlas" id="A0A0R4IKD9">
    <property type="expression patterns" value="baseline and differential"/>
</dbReference>
<feature type="transmembrane region" description="Helical" evidence="6">
    <location>
        <begin position="55"/>
        <end position="78"/>
    </location>
</feature>
<dbReference type="Pfam" id="PF04103">
    <property type="entry name" value="CD20"/>
    <property type="match status" value="1"/>
</dbReference>
<proteinExistence type="inferred from homology"/>
<dbReference type="GeneTree" id="ENSGT00510000051675"/>
<evidence type="ECO:0000313" key="8">
    <source>
        <dbReference type="Proteomes" id="UP000000437"/>
    </source>
</evidence>
<feature type="transmembrane region" description="Helical" evidence="6">
    <location>
        <begin position="84"/>
        <end position="109"/>
    </location>
</feature>
<reference evidence="7 8" key="1">
    <citation type="journal article" date="2013" name="Nature">
        <title>The zebrafish reference genome sequence and its relationship to the human genome.</title>
        <authorList>
            <consortium name="Genome Reference Consortium Zebrafish"/>
            <person name="Howe K."/>
            <person name="Clark M.D."/>
            <person name="Torroja C.F."/>
            <person name="Torrance J."/>
            <person name="Berthelot C."/>
            <person name="Muffato M."/>
            <person name="Collins J.E."/>
            <person name="Humphray S."/>
            <person name="McLaren K."/>
            <person name="Matthews L."/>
            <person name="McLaren S."/>
            <person name="Sealy I."/>
            <person name="Caccamo M."/>
            <person name="Churcher C."/>
            <person name="Scott C."/>
            <person name="Barrett J.C."/>
            <person name="Koch R."/>
            <person name="Rauch G.J."/>
            <person name="White S."/>
            <person name="Chow W."/>
            <person name="Kilian B."/>
            <person name="Quintais L.T."/>
            <person name="Guerra-Assuncao J.A."/>
            <person name="Zhou Y."/>
            <person name="Gu Y."/>
            <person name="Yen J."/>
            <person name="Vogel J.H."/>
            <person name="Eyre T."/>
            <person name="Redmond S."/>
            <person name="Banerjee R."/>
            <person name="Chi J."/>
            <person name="Fu B."/>
            <person name="Langley E."/>
            <person name="Maguire S.F."/>
            <person name="Laird G.K."/>
            <person name="Lloyd D."/>
            <person name="Kenyon E."/>
            <person name="Donaldson S."/>
            <person name="Sehra H."/>
            <person name="Almeida-King J."/>
            <person name="Loveland J."/>
            <person name="Trevanion S."/>
            <person name="Jones M."/>
            <person name="Quail M."/>
            <person name="Willey D."/>
            <person name="Hunt A."/>
            <person name="Burton J."/>
            <person name="Sims S."/>
            <person name="McLay K."/>
            <person name="Plumb B."/>
            <person name="Davis J."/>
            <person name="Clee C."/>
            <person name="Oliver K."/>
            <person name="Clark R."/>
            <person name="Riddle C."/>
            <person name="Elliot D."/>
            <person name="Eliott D."/>
            <person name="Threadgold G."/>
            <person name="Harden G."/>
            <person name="Ware D."/>
            <person name="Begum S."/>
            <person name="Mortimore B."/>
            <person name="Mortimer B."/>
            <person name="Kerry G."/>
            <person name="Heath P."/>
            <person name="Phillimore B."/>
            <person name="Tracey A."/>
            <person name="Corby N."/>
            <person name="Dunn M."/>
            <person name="Johnson C."/>
            <person name="Wood J."/>
            <person name="Clark S."/>
            <person name="Pelan S."/>
            <person name="Griffiths G."/>
            <person name="Smith M."/>
            <person name="Glithero R."/>
            <person name="Howden P."/>
            <person name="Barker N."/>
            <person name="Lloyd C."/>
            <person name="Stevens C."/>
            <person name="Harley J."/>
            <person name="Holt K."/>
            <person name="Panagiotidis G."/>
            <person name="Lovell J."/>
            <person name="Beasley H."/>
            <person name="Henderson C."/>
            <person name="Gordon D."/>
            <person name="Auger K."/>
            <person name="Wright D."/>
            <person name="Collins J."/>
            <person name="Raisen C."/>
            <person name="Dyer L."/>
            <person name="Leung K."/>
            <person name="Robertson L."/>
            <person name="Ambridge K."/>
            <person name="Leongamornlert D."/>
            <person name="McGuire S."/>
            <person name="Gilderthorp R."/>
            <person name="Griffiths C."/>
            <person name="Manthravadi D."/>
            <person name="Nichol S."/>
            <person name="Barker G."/>
            <person name="Whitehead S."/>
            <person name="Kay M."/>
            <person name="Brown J."/>
            <person name="Murnane C."/>
            <person name="Gray E."/>
            <person name="Humphries M."/>
            <person name="Sycamore N."/>
            <person name="Barker D."/>
            <person name="Saunders D."/>
            <person name="Wallis J."/>
            <person name="Babbage A."/>
            <person name="Hammond S."/>
            <person name="Mashreghi-Mohammadi M."/>
            <person name="Barr L."/>
            <person name="Martin S."/>
            <person name="Wray P."/>
            <person name="Ellington A."/>
            <person name="Matthews N."/>
            <person name="Ellwood M."/>
            <person name="Woodmansey R."/>
            <person name="Clark G."/>
            <person name="Cooper J."/>
            <person name="Cooper J."/>
            <person name="Tromans A."/>
            <person name="Grafham D."/>
            <person name="Skuce C."/>
            <person name="Pandian R."/>
            <person name="Andrews R."/>
            <person name="Harrison E."/>
            <person name="Kimberley A."/>
            <person name="Garnett J."/>
            <person name="Fosker N."/>
            <person name="Hall R."/>
            <person name="Garner P."/>
            <person name="Kelly D."/>
            <person name="Bird C."/>
            <person name="Palmer S."/>
            <person name="Gehring I."/>
            <person name="Berger A."/>
            <person name="Dooley C.M."/>
            <person name="Ersan-Urun Z."/>
            <person name="Eser C."/>
            <person name="Geiger H."/>
            <person name="Geisler M."/>
            <person name="Karotki L."/>
            <person name="Kirn A."/>
            <person name="Konantz J."/>
            <person name="Konantz M."/>
            <person name="Oberlander M."/>
            <person name="Rudolph-Geiger S."/>
            <person name="Teucke M."/>
            <person name="Lanz C."/>
            <person name="Raddatz G."/>
            <person name="Osoegawa K."/>
            <person name="Zhu B."/>
            <person name="Rapp A."/>
            <person name="Widaa S."/>
            <person name="Langford C."/>
            <person name="Yang F."/>
            <person name="Schuster S.C."/>
            <person name="Carter N.P."/>
            <person name="Harrow J."/>
            <person name="Ning Z."/>
            <person name="Herrero J."/>
            <person name="Searle S.M."/>
            <person name="Enright A."/>
            <person name="Geisler R."/>
            <person name="Plasterk R.H."/>
            <person name="Lee C."/>
            <person name="Westerfield M."/>
            <person name="de Jong P.J."/>
            <person name="Zon L.I."/>
            <person name="Postlethwait J.H."/>
            <person name="Nusslein-Volhard C."/>
            <person name="Hubbard T.J."/>
            <person name="Roest Crollius H."/>
            <person name="Rogers J."/>
            <person name="Stemple D.L."/>
        </authorList>
    </citation>
    <scope>NUCLEOTIDE SEQUENCE [LARGE SCALE GENOMIC DNA]</scope>
    <source>
        <strain evidence="7">Tuebingen</strain>
    </source>
</reference>
<reference evidence="7" key="3">
    <citation type="submission" date="2015-11" db="UniProtKB">
        <authorList>
            <consortium name="Ensembl"/>
        </authorList>
    </citation>
    <scope>IDENTIFICATION</scope>
    <source>
        <strain evidence="7">Tuebingen</strain>
    </source>
</reference>
<dbReference type="RefSeq" id="NP_001264249.1">
    <property type="nucleotide sequence ID" value="NM_001277320.1"/>
</dbReference>
<comment type="similarity">
    <text evidence="2">Belongs to the MS4A family.</text>
</comment>
<dbReference type="OMA" id="CREDYYE"/>